<dbReference type="GO" id="GO:0015093">
    <property type="term" value="F:ferrous iron transmembrane transporter activity"/>
    <property type="evidence" value="ECO:0007669"/>
    <property type="project" value="TreeGrafter"/>
</dbReference>
<evidence type="ECO:0000256" key="4">
    <source>
        <dbReference type="ARBA" id="ARBA00022692"/>
    </source>
</evidence>
<evidence type="ECO:0000256" key="6">
    <source>
        <dbReference type="ARBA" id="ARBA00023136"/>
    </source>
</evidence>
<keyword evidence="3" id="KW-0408">Iron</keyword>
<sequence>MPNLFNAGALFILFREALEAAIVIGVLLNFIDKTVGQHKNLAARLRKQIWLGVGVGLAISLVVGVVFSVVYYVLRQDVFGTFEPIWEGTFKTIACILLTVMGFGMLHAGDLERKWERKMLKAGLAEATKEQMLKEQKERLGTPEGDEEETGLSRNGSVPTVVGSDAVALEKAAPSKSMAKRALGLFSFKKDEATKEAEAKEANRPWALFILSFSVVLREGLESVIFLTGVGQGEPYSLSSSPPVSPPTLPMSSRSSPTSSADRTSTRPCTRRSLTPSLLTTWSLL</sequence>
<accession>A0A139AZQ4</accession>
<dbReference type="PANTHER" id="PTHR31632:SF2">
    <property type="entry name" value="PLASMA MEMBRANE IRON PERMEASE"/>
    <property type="match status" value="1"/>
</dbReference>
<keyword evidence="3" id="KW-0410">Iron transport</keyword>
<evidence type="ECO:0000256" key="8">
    <source>
        <dbReference type="SAM" id="Phobius"/>
    </source>
</evidence>
<proteinExistence type="inferred from homology"/>
<dbReference type="AlphaFoldDB" id="A0A139AZQ4"/>
<dbReference type="PANTHER" id="PTHR31632">
    <property type="entry name" value="IRON TRANSPORTER FTH1"/>
    <property type="match status" value="1"/>
</dbReference>
<evidence type="ECO:0000256" key="7">
    <source>
        <dbReference type="SAM" id="MobiDB-lite"/>
    </source>
</evidence>
<feature type="compositionally biased region" description="Low complexity" evidence="7">
    <location>
        <begin position="250"/>
        <end position="272"/>
    </location>
</feature>
<keyword evidence="10" id="KW-1185">Reference proteome</keyword>
<evidence type="ECO:0000313" key="9">
    <source>
        <dbReference type="EMBL" id="KXS22221.1"/>
    </source>
</evidence>
<feature type="transmembrane region" description="Helical" evidence="8">
    <location>
        <begin position="49"/>
        <end position="74"/>
    </location>
</feature>
<feature type="transmembrane region" description="Helical" evidence="8">
    <location>
        <begin position="89"/>
        <end position="109"/>
    </location>
</feature>
<dbReference type="EMBL" id="KQ965731">
    <property type="protein sequence ID" value="KXS22221.1"/>
    <property type="molecule type" value="Genomic_DNA"/>
</dbReference>
<dbReference type="GO" id="GO:0033573">
    <property type="term" value="C:high-affinity iron permease complex"/>
    <property type="evidence" value="ECO:0007669"/>
    <property type="project" value="InterPro"/>
</dbReference>
<dbReference type="STRING" id="1344416.A0A139AZQ4"/>
<keyword evidence="5 8" id="KW-1133">Transmembrane helix</keyword>
<dbReference type="Pfam" id="PF03239">
    <property type="entry name" value="FTR1"/>
    <property type="match status" value="1"/>
</dbReference>
<feature type="region of interest" description="Disordered" evidence="7">
    <location>
        <begin position="234"/>
        <end position="272"/>
    </location>
</feature>
<comment type="subcellular location">
    <subcellularLocation>
        <location evidence="1">Membrane</location>
        <topology evidence="1">Multi-pass membrane protein</topology>
    </subcellularLocation>
</comment>
<dbReference type="OrthoDB" id="4364at2759"/>
<reference evidence="9 10" key="1">
    <citation type="journal article" date="2015" name="Genome Biol. Evol.">
        <title>Phylogenomic analyses indicate that early fungi evolved digesting cell walls of algal ancestors of land plants.</title>
        <authorList>
            <person name="Chang Y."/>
            <person name="Wang S."/>
            <person name="Sekimoto S."/>
            <person name="Aerts A.L."/>
            <person name="Choi C."/>
            <person name="Clum A."/>
            <person name="LaButti K.M."/>
            <person name="Lindquist E.A."/>
            <person name="Yee Ngan C."/>
            <person name="Ohm R.A."/>
            <person name="Salamov A.A."/>
            <person name="Grigoriev I.V."/>
            <person name="Spatafora J.W."/>
            <person name="Berbee M.L."/>
        </authorList>
    </citation>
    <scope>NUCLEOTIDE SEQUENCE [LARGE SCALE GENOMIC DNA]</scope>
    <source>
        <strain evidence="9 10">JEL478</strain>
    </source>
</reference>
<keyword evidence="3" id="KW-0406">Ion transport</keyword>
<evidence type="ECO:0000256" key="1">
    <source>
        <dbReference type="ARBA" id="ARBA00004141"/>
    </source>
</evidence>
<dbReference type="InterPro" id="IPR004923">
    <property type="entry name" value="FTR1/Fip1/EfeU"/>
</dbReference>
<protein>
    <submittedName>
        <fullName evidence="9">FTR1-domain-containing protein</fullName>
    </submittedName>
</protein>
<evidence type="ECO:0000256" key="5">
    <source>
        <dbReference type="ARBA" id="ARBA00022989"/>
    </source>
</evidence>
<keyword evidence="4 8" id="KW-0812">Transmembrane</keyword>
<name>A0A139AZQ4_GONPJ</name>
<gene>
    <name evidence="9" type="ORF">M427DRAFT_167408</name>
</gene>
<dbReference type="Proteomes" id="UP000070544">
    <property type="component" value="Unassembled WGS sequence"/>
</dbReference>
<feature type="transmembrane region" description="Helical" evidence="8">
    <location>
        <begin position="6"/>
        <end position="28"/>
    </location>
</feature>
<organism evidence="9 10">
    <name type="scientific">Gonapodya prolifera (strain JEL478)</name>
    <name type="common">Monoblepharis prolifera</name>
    <dbReference type="NCBI Taxonomy" id="1344416"/>
    <lineage>
        <taxon>Eukaryota</taxon>
        <taxon>Fungi</taxon>
        <taxon>Fungi incertae sedis</taxon>
        <taxon>Chytridiomycota</taxon>
        <taxon>Chytridiomycota incertae sedis</taxon>
        <taxon>Monoblepharidomycetes</taxon>
        <taxon>Monoblepharidales</taxon>
        <taxon>Gonapodyaceae</taxon>
        <taxon>Gonapodya</taxon>
    </lineage>
</organism>
<feature type="region of interest" description="Disordered" evidence="7">
    <location>
        <begin position="134"/>
        <end position="157"/>
    </location>
</feature>
<keyword evidence="6 8" id="KW-0472">Membrane</keyword>
<evidence type="ECO:0000256" key="3">
    <source>
        <dbReference type="ARBA" id="ARBA00022496"/>
    </source>
</evidence>
<evidence type="ECO:0000256" key="2">
    <source>
        <dbReference type="ARBA" id="ARBA00008333"/>
    </source>
</evidence>
<keyword evidence="3" id="KW-0813">Transport</keyword>
<comment type="similarity">
    <text evidence="2">Belongs to the oxidase-dependent Fe transporter (OFeT) (TC 9.A.10.1) family.</text>
</comment>
<evidence type="ECO:0000313" key="10">
    <source>
        <dbReference type="Proteomes" id="UP000070544"/>
    </source>
</evidence>